<dbReference type="AlphaFoldDB" id="A0AAV3NU60"/>
<comment type="caution">
    <text evidence="2">The sequence shown here is derived from an EMBL/GenBank/DDBJ whole genome shotgun (WGS) entry which is preliminary data.</text>
</comment>
<evidence type="ECO:0000313" key="2">
    <source>
        <dbReference type="EMBL" id="GAA0141936.1"/>
    </source>
</evidence>
<keyword evidence="3" id="KW-1185">Reference proteome</keyword>
<dbReference type="EMBL" id="BAABME010030568">
    <property type="protein sequence ID" value="GAA0141936.1"/>
    <property type="molecule type" value="Genomic_DNA"/>
</dbReference>
<reference evidence="2 3" key="1">
    <citation type="submission" date="2024-01" db="EMBL/GenBank/DDBJ databases">
        <title>The complete chloroplast genome sequence of Lithospermum erythrorhizon: insights into the phylogenetic relationship among Boraginaceae species and the maternal lineages of purple gromwells.</title>
        <authorList>
            <person name="Okada T."/>
            <person name="Watanabe K."/>
        </authorList>
    </citation>
    <scope>NUCLEOTIDE SEQUENCE [LARGE SCALE GENOMIC DNA]</scope>
</reference>
<dbReference type="Proteomes" id="UP001454036">
    <property type="component" value="Unassembled WGS sequence"/>
</dbReference>
<proteinExistence type="predicted"/>
<name>A0AAV3NU60_LITER</name>
<evidence type="ECO:0000313" key="3">
    <source>
        <dbReference type="Proteomes" id="UP001454036"/>
    </source>
</evidence>
<protein>
    <recommendedName>
        <fullName evidence="1">Reverse transcriptase zinc-binding domain-containing protein</fullName>
    </recommendedName>
</protein>
<dbReference type="InterPro" id="IPR026960">
    <property type="entry name" value="RVT-Znf"/>
</dbReference>
<evidence type="ECO:0000259" key="1">
    <source>
        <dbReference type="Pfam" id="PF13966"/>
    </source>
</evidence>
<dbReference type="Pfam" id="PF13966">
    <property type="entry name" value="zf-RVT"/>
    <property type="match status" value="1"/>
</dbReference>
<accession>A0AAV3NU60</accession>
<organism evidence="2 3">
    <name type="scientific">Lithospermum erythrorhizon</name>
    <name type="common">Purple gromwell</name>
    <name type="synonym">Lithospermum officinale var. erythrorhizon</name>
    <dbReference type="NCBI Taxonomy" id="34254"/>
    <lineage>
        <taxon>Eukaryota</taxon>
        <taxon>Viridiplantae</taxon>
        <taxon>Streptophyta</taxon>
        <taxon>Embryophyta</taxon>
        <taxon>Tracheophyta</taxon>
        <taxon>Spermatophyta</taxon>
        <taxon>Magnoliopsida</taxon>
        <taxon>eudicotyledons</taxon>
        <taxon>Gunneridae</taxon>
        <taxon>Pentapetalae</taxon>
        <taxon>asterids</taxon>
        <taxon>lamiids</taxon>
        <taxon>Boraginales</taxon>
        <taxon>Boraginaceae</taxon>
        <taxon>Boraginoideae</taxon>
        <taxon>Lithospermeae</taxon>
        <taxon>Lithospermum</taxon>
    </lineage>
</organism>
<sequence length="183" mass="21250">MHVILTMPLHNIHREDTFIWEPGSQNRFSVKSAYQLYRASSRANETQPSSSSYSTQVFKRMWKLNIPEKVKHFLWKGLRDSLPIIDNLIKRKMTIEPICLLCGQANESTSHIFNTCNISKEICRKVTLEDEVGGGKDLWYKRNLKLQGEPYRSPREIKSFAKGFLINHQTAPTQLEDISTRIL</sequence>
<gene>
    <name evidence="2" type="ORF">LIER_42693</name>
</gene>
<feature type="domain" description="Reverse transcriptase zinc-binding" evidence="1">
    <location>
        <begin position="28"/>
        <end position="122"/>
    </location>
</feature>